<dbReference type="Pfam" id="PF01584">
    <property type="entry name" value="CheW"/>
    <property type="match status" value="1"/>
</dbReference>
<reference evidence="2 3" key="1">
    <citation type="journal article" date="2016" name="Nat. Commun.">
        <title>Thousands of microbial genomes shed light on interconnected biogeochemical processes in an aquifer system.</title>
        <authorList>
            <person name="Anantharaman K."/>
            <person name="Brown C.T."/>
            <person name="Hug L.A."/>
            <person name="Sharon I."/>
            <person name="Castelle C.J."/>
            <person name="Probst A.J."/>
            <person name="Thomas B.C."/>
            <person name="Singh A."/>
            <person name="Wilkins M.J."/>
            <person name="Karaoz U."/>
            <person name="Brodie E.L."/>
            <person name="Williams K.H."/>
            <person name="Hubbard S.S."/>
            <person name="Banfield J.F."/>
        </authorList>
    </citation>
    <scope>NUCLEOTIDE SEQUENCE [LARGE SCALE GENOMIC DNA]</scope>
</reference>
<gene>
    <name evidence="2" type="ORF">A2406_02835</name>
</gene>
<dbReference type="EMBL" id="MHKQ01000020">
    <property type="protein sequence ID" value="OGY93543.1"/>
    <property type="molecule type" value="Genomic_DNA"/>
</dbReference>
<dbReference type="Gene3D" id="2.30.30.40">
    <property type="entry name" value="SH3 Domains"/>
    <property type="match status" value="1"/>
</dbReference>
<evidence type="ECO:0000259" key="1">
    <source>
        <dbReference type="PROSITE" id="PS50851"/>
    </source>
</evidence>
<dbReference type="PANTHER" id="PTHR22617">
    <property type="entry name" value="CHEMOTAXIS SENSOR HISTIDINE KINASE-RELATED"/>
    <property type="match status" value="1"/>
</dbReference>
<dbReference type="InterPro" id="IPR039315">
    <property type="entry name" value="CheW"/>
</dbReference>
<name>A0A1G2BWK4_9BACT</name>
<dbReference type="PANTHER" id="PTHR22617:SF23">
    <property type="entry name" value="CHEMOTAXIS PROTEIN CHEW"/>
    <property type="match status" value="1"/>
</dbReference>
<dbReference type="InterPro" id="IPR036061">
    <property type="entry name" value="CheW-like_dom_sf"/>
</dbReference>
<dbReference type="GO" id="GO:0005829">
    <property type="term" value="C:cytosol"/>
    <property type="evidence" value="ECO:0007669"/>
    <property type="project" value="TreeGrafter"/>
</dbReference>
<evidence type="ECO:0000313" key="2">
    <source>
        <dbReference type="EMBL" id="OGY93543.1"/>
    </source>
</evidence>
<feature type="domain" description="CheW-like" evidence="1">
    <location>
        <begin position="5"/>
        <end position="138"/>
    </location>
</feature>
<dbReference type="GO" id="GO:0007165">
    <property type="term" value="P:signal transduction"/>
    <property type="evidence" value="ECO:0007669"/>
    <property type="project" value="InterPro"/>
</dbReference>
<dbReference type="SUPFAM" id="SSF50341">
    <property type="entry name" value="CheW-like"/>
    <property type="match status" value="1"/>
</dbReference>
<comment type="caution">
    <text evidence="2">The sequence shown here is derived from an EMBL/GenBank/DDBJ whole genome shotgun (WGS) entry which is preliminary data.</text>
</comment>
<dbReference type="GO" id="GO:0006935">
    <property type="term" value="P:chemotaxis"/>
    <property type="evidence" value="ECO:0007669"/>
    <property type="project" value="InterPro"/>
</dbReference>
<dbReference type="PROSITE" id="PS50851">
    <property type="entry name" value="CHEW"/>
    <property type="match status" value="1"/>
</dbReference>
<proteinExistence type="predicted"/>
<dbReference type="InterPro" id="IPR002545">
    <property type="entry name" value="CheW-lke_dom"/>
</dbReference>
<protein>
    <recommendedName>
        <fullName evidence="1">CheW-like domain-containing protein</fullName>
    </recommendedName>
</protein>
<dbReference type="Proteomes" id="UP000177626">
    <property type="component" value="Unassembled WGS sequence"/>
</dbReference>
<sequence length="140" mass="16161">MAVRTEKFILFYLGGEKYALPALSANQFIEFSDLALVPKADQDIRGLIYHNGNIITIIDLKRVLKIVSPKREASHMCLTFEYGGYYYGLLVDQGDETLAVKNISSDRQRPVFKRYFTTPDKKRIYILDIEEVLSQINIYD</sequence>
<accession>A0A1G2BWK4</accession>
<organism evidence="2 3">
    <name type="scientific">Candidatus Komeilibacteria bacterium RIFOXYC1_FULL_37_11</name>
    <dbReference type="NCBI Taxonomy" id="1798555"/>
    <lineage>
        <taxon>Bacteria</taxon>
        <taxon>Candidatus Komeiliibacteriota</taxon>
    </lineage>
</organism>
<dbReference type="Gene3D" id="2.40.50.180">
    <property type="entry name" value="CheA-289, Domain 4"/>
    <property type="match status" value="1"/>
</dbReference>
<dbReference type="AlphaFoldDB" id="A0A1G2BWK4"/>
<dbReference type="SMART" id="SM00260">
    <property type="entry name" value="CheW"/>
    <property type="match status" value="1"/>
</dbReference>
<evidence type="ECO:0000313" key="3">
    <source>
        <dbReference type="Proteomes" id="UP000177626"/>
    </source>
</evidence>